<dbReference type="EMBL" id="BTGU01000012">
    <property type="protein sequence ID" value="GMN41445.1"/>
    <property type="molecule type" value="Genomic_DNA"/>
</dbReference>
<accession>A0AA87ZYK3</accession>
<keyword evidence="1" id="KW-1133">Transmembrane helix</keyword>
<comment type="caution">
    <text evidence="2">The sequence shown here is derived from an EMBL/GenBank/DDBJ whole genome shotgun (WGS) entry which is preliminary data.</text>
</comment>
<keyword evidence="1" id="KW-0472">Membrane</keyword>
<evidence type="ECO:0000313" key="3">
    <source>
        <dbReference type="Proteomes" id="UP001187192"/>
    </source>
</evidence>
<dbReference type="PANTHER" id="PTHR10811">
    <property type="entry name" value="FRINGE-RELATED"/>
    <property type="match status" value="1"/>
</dbReference>
<protein>
    <submittedName>
        <fullName evidence="2">Uncharacterized protein</fullName>
    </submittedName>
</protein>
<keyword evidence="3" id="KW-1185">Reference proteome</keyword>
<keyword evidence="1" id="KW-0812">Transmembrane</keyword>
<dbReference type="InterPro" id="IPR006740">
    <property type="entry name" value="DUF604"/>
</dbReference>
<feature type="transmembrane region" description="Helical" evidence="1">
    <location>
        <begin position="24"/>
        <end position="46"/>
    </location>
</feature>
<dbReference type="Proteomes" id="UP001187192">
    <property type="component" value="Unassembled WGS sequence"/>
</dbReference>
<sequence length="283" mass="32011">MKSSRLGPSQDPNFFSIPEKPSDFFVLLMRVGLLVCLFASISLALHSAFFSKPSRRFALPDRVRTASLSPGQDDSSGPTNISHVLFGIGASVHTWRDRSRYSQQWWDPDSTRGYAWLDAEPKKEKNDTVSFPYKVSSDWTRFRFSSSQSAVRIARVVMDSFRLGSPNVRWFVMGDDDTVFFAANLVSVLSLYDHNRMVYIGGNSESVEQDVMHSYDMAFGGGGFAISYPLAARLVNLLDGCLDRYYNFYGSDQRIWACLSEIGVPLTLHRGFHQVRTYVSFLK</sequence>
<organism evidence="2 3">
    <name type="scientific">Ficus carica</name>
    <name type="common">Common fig</name>
    <dbReference type="NCBI Taxonomy" id="3494"/>
    <lineage>
        <taxon>Eukaryota</taxon>
        <taxon>Viridiplantae</taxon>
        <taxon>Streptophyta</taxon>
        <taxon>Embryophyta</taxon>
        <taxon>Tracheophyta</taxon>
        <taxon>Spermatophyta</taxon>
        <taxon>Magnoliopsida</taxon>
        <taxon>eudicotyledons</taxon>
        <taxon>Gunneridae</taxon>
        <taxon>Pentapetalae</taxon>
        <taxon>rosids</taxon>
        <taxon>fabids</taxon>
        <taxon>Rosales</taxon>
        <taxon>Moraceae</taxon>
        <taxon>Ficeae</taxon>
        <taxon>Ficus</taxon>
    </lineage>
</organism>
<evidence type="ECO:0000256" key="1">
    <source>
        <dbReference type="SAM" id="Phobius"/>
    </source>
</evidence>
<dbReference type="Gene3D" id="3.90.550.50">
    <property type="match status" value="1"/>
</dbReference>
<proteinExistence type="predicted"/>
<dbReference type="Pfam" id="PF04646">
    <property type="entry name" value="DUF604"/>
    <property type="match status" value="1"/>
</dbReference>
<dbReference type="AlphaFoldDB" id="A0AA87ZYK3"/>
<gene>
    <name evidence="2" type="ORF">TIFTF001_010661</name>
</gene>
<name>A0AA87ZYK3_FICCA</name>
<evidence type="ECO:0000313" key="2">
    <source>
        <dbReference type="EMBL" id="GMN41445.1"/>
    </source>
</evidence>
<reference evidence="2" key="1">
    <citation type="submission" date="2023-07" db="EMBL/GenBank/DDBJ databases">
        <title>draft genome sequence of fig (Ficus carica).</title>
        <authorList>
            <person name="Takahashi T."/>
            <person name="Nishimura K."/>
        </authorList>
    </citation>
    <scope>NUCLEOTIDE SEQUENCE</scope>
</reference>